<keyword evidence="1" id="KW-0812">Transmembrane</keyword>
<feature type="transmembrane region" description="Helical" evidence="1">
    <location>
        <begin position="279"/>
        <end position="304"/>
    </location>
</feature>
<dbReference type="PROSITE" id="PS51257">
    <property type="entry name" value="PROKAR_LIPOPROTEIN"/>
    <property type="match status" value="1"/>
</dbReference>
<sequence length="376" mass="38683">MTIYLKPAPSQVGLTRWWRLFLLPAGVAVVGGCIWNALGMPLGWLLGAAIATGIWAAVGLPAQAPKPLQRAGLLIVGASVGLWITPQVAHELLGWLPIMVASAGLGVTLAILATPVFARFSGLDKATAYFCLLPGGVIEMAEIGEGYRANRAAIAALHAIRVGLIVTLLPAALFLLSASGSNQGAVDEGTGVVAADLSLNSLAVLVALCALVSWITARLGMPSAWFLTPLIVAGGLSGAQVLPSSHLPYGLLIAAQVVVGFNLGAKFKRDTLKALPQAIVAGVPILVLIGLAVSVVAVVVARFASSGETPETLVLGFSVGGMAEMTLTAQALGHNAALVAGFHAIRALSVNLFAGPLWTRLSRLPCFQDPRSQRPS</sequence>
<feature type="transmembrane region" description="Helical" evidence="1">
    <location>
        <begin position="249"/>
        <end position="267"/>
    </location>
</feature>
<reference evidence="3" key="1">
    <citation type="journal article" date="2019" name="Int. J. Syst. Evol. Microbiol.">
        <title>The Global Catalogue of Microorganisms (GCM) 10K type strain sequencing project: providing services to taxonomists for standard genome sequencing and annotation.</title>
        <authorList>
            <consortium name="The Broad Institute Genomics Platform"/>
            <consortium name="The Broad Institute Genome Sequencing Center for Infectious Disease"/>
            <person name="Wu L."/>
            <person name="Ma J."/>
        </authorList>
    </citation>
    <scope>NUCLEOTIDE SEQUENCE [LARGE SCALE GENOMIC DNA]</scope>
    <source>
        <strain evidence="3">KCTC 12847</strain>
    </source>
</reference>
<accession>A0ABV7LV41</accession>
<keyword evidence="1" id="KW-0472">Membrane</keyword>
<dbReference type="RefSeq" id="WP_019020288.1">
    <property type="nucleotide sequence ID" value="NZ_BMXD01000012.1"/>
</dbReference>
<feature type="transmembrane region" description="Helical" evidence="1">
    <location>
        <begin position="44"/>
        <end position="64"/>
    </location>
</feature>
<dbReference type="Proteomes" id="UP001595640">
    <property type="component" value="Unassembled WGS sequence"/>
</dbReference>
<dbReference type="PANTHER" id="PTHR38457:SF1">
    <property type="entry name" value="REGULATOR ABRB-RELATED"/>
    <property type="match status" value="1"/>
</dbReference>
<feature type="transmembrane region" description="Helical" evidence="1">
    <location>
        <begin position="20"/>
        <end position="38"/>
    </location>
</feature>
<feature type="transmembrane region" description="Helical" evidence="1">
    <location>
        <begin position="197"/>
        <end position="217"/>
    </location>
</feature>
<evidence type="ECO:0000313" key="3">
    <source>
        <dbReference type="Proteomes" id="UP001595640"/>
    </source>
</evidence>
<dbReference type="EMBL" id="JBHRUH010000001">
    <property type="protein sequence ID" value="MFC3290491.1"/>
    <property type="molecule type" value="Genomic_DNA"/>
</dbReference>
<dbReference type="PANTHER" id="PTHR38457">
    <property type="entry name" value="REGULATOR ABRB-RELATED"/>
    <property type="match status" value="1"/>
</dbReference>
<keyword evidence="1" id="KW-1133">Transmembrane helix</keyword>
<feature type="transmembrane region" description="Helical" evidence="1">
    <location>
        <begin position="95"/>
        <end position="118"/>
    </location>
</feature>
<feature type="transmembrane region" description="Helical" evidence="1">
    <location>
        <begin position="152"/>
        <end position="177"/>
    </location>
</feature>
<dbReference type="Pfam" id="PF05145">
    <property type="entry name" value="AbrB"/>
    <property type="match status" value="1"/>
</dbReference>
<protein>
    <submittedName>
        <fullName evidence="2">AbrB family transcriptional regulator</fullName>
    </submittedName>
</protein>
<comment type="caution">
    <text evidence="2">The sequence shown here is derived from an EMBL/GenBank/DDBJ whole genome shotgun (WGS) entry which is preliminary data.</text>
</comment>
<dbReference type="InterPro" id="IPR017516">
    <property type="entry name" value="AbrB_dup"/>
</dbReference>
<feature type="transmembrane region" description="Helical" evidence="1">
    <location>
        <begin position="71"/>
        <end position="89"/>
    </location>
</feature>
<dbReference type="PIRSF" id="PIRSF038991">
    <property type="entry name" value="Protein_AbrB"/>
    <property type="match status" value="1"/>
</dbReference>
<evidence type="ECO:0000256" key="1">
    <source>
        <dbReference type="SAM" id="Phobius"/>
    </source>
</evidence>
<evidence type="ECO:0000313" key="2">
    <source>
        <dbReference type="EMBL" id="MFC3290491.1"/>
    </source>
</evidence>
<name>A0ABV7LV41_9GAMM</name>
<gene>
    <name evidence="2" type="ORF">ACFOEI_00195</name>
</gene>
<keyword evidence="3" id="KW-1185">Reference proteome</keyword>
<dbReference type="InterPro" id="IPR007820">
    <property type="entry name" value="AbrB_fam"/>
</dbReference>
<organism evidence="2 3">
    <name type="scientific">Modicisalibacter luteus</name>
    <dbReference type="NCBI Taxonomy" id="453962"/>
    <lineage>
        <taxon>Bacteria</taxon>
        <taxon>Pseudomonadati</taxon>
        <taxon>Pseudomonadota</taxon>
        <taxon>Gammaproteobacteria</taxon>
        <taxon>Oceanospirillales</taxon>
        <taxon>Halomonadaceae</taxon>
        <taxon>Modicisalibacter</taxon>
    </lineage>
</organism>
<feature type="transmembrane region" description="Helical" evidence="1">
    <location>
        <begin position="224"/>
        <end position="243"/>
    </location>
</feature>
<proteinExistence type="predicted"/>
<dbReference type="NCBIfam" id="TIGR03082">
    <property type="entry name" value="Gneg_AbrB_dup"/>
    <property type="match status" value="1"/>
</dbReference>